<dbReference type="AlphaFoldDB" id="A0A5J6QPR5"/>
<evidence type="ECO:0000256" key="3">
    <source>
        <dbReference type="ARBA" id="ARBA00022692"/>
    </source>
</evidence>
<accession>A0A5J6QPR5</accession>
<organism evidence="11 12">
    <name type="scientific">Metapseudomonas lalkuanensis</name>
    <dbReference type="NCBI Taxonomy" id="2604832"/>
    <lineage>
        <taxon>Bacteria</taxon>
        <taxon>Pseudomonadati</taxon>
        <taxon>Pseudomonadota</taxon>
        <taxon>Gammaproteobacteria</taxon>
        <taxon>Pseudomonadales</taxon>
        <taxon>Pseudomonadaceae</taxon>
        <taxon>Metapseudomonas</taxon>
    </lineage>
</organism>
<evidence type="ECO:0000313" key="11">
    <source>
        <dbReference type="EMBL" id="QEY64317.1"/>
    </source>
</evidence>
<dbReference type="Gene3D" id="2.20.200.10">
    <property type="entry name" value="Outer membrane efflux proteins (OEP)"/>
    <property type="match status" value="1"/>
</dbReference>
<dbReference type="KEGG" id="plal:FXN65_20485"/>
<keyword evidence="2 10" id="KW-1134">Transmembrane beta strand</keyword>
<dbReference type="EMBL" id="CP043311">
    <property type="protein sequence ID" value="QEY64317.1"/>
    <property type="molecule type" value="Genomic_DNA"/>
</dbReference>
<dbReference type="InterPro" id="IPR003423">
    <property type="entry name" value="OMP_efflux"/>
</dbReference>
<dbReference type="SUPFAM" id="SSF56954">
    <property type="entry name" value="Outer membrane efflux proteins (OEP)"/>
    <property type="match status" value="1"/>
</dbReference>
<dbReference type="NCBIfam" id="TIGR01845">
    <property type="entry name" value="outer_NodT"/>
    <property type="match status" value="1"/>
</dbReference>
<evidence type="ECO:0000256" key="1">
    <source>
        <dbReference type="ARBA" id="ARBA00007613"/>
    </source>
</evidence>
<dbReference type="RefSeq" id="WP_151135842.1">
    <property type="nucleotide sequence ID" value="NZ_CP043311.1"/>
</dbReference>
<evidence type="ECO:0000256" key="10">
    <source>
        <dbReference type="RuleBase" id="RU362097"/>
    </source>
</evidence>
<dbReference type="GO" id="GO:0009279">
    <property type="term" value="C:cell outer membrane"/>
    <property type="evidence" value="ECO:0007669"/>
    <property type="project" value="UniProtKB-SubCell"/>
</dbReference>
<keyword evidence="12" id="KW-1185">Reference proteome</keyword>
<keyword evidence="6 10" id="KW-0564">Palmitate</keyword>
<comment type="similarity">
    <text evidence="1 10">Belongs to the outer membrane factor (OMF) (TC 1.B.17) family.</text>
</comment>
<sequence>MHRNPWPGVARASLFSVVSLLCACIDSQGIAPQAERLDASQLDPGSAIRRAERDAAWPSAQWWRAYGDPQLDVWMEQALAGSPSLAMAAARVRQARALAGVVESAEQPQVNFDANLQRKRWPDDYFYGPGELARTTSWNNTSLLGFSYDLDLWGRERSRSHQALDQTRVAVAEARLAALELQGNLVRSYIRLALLHAERDIARANLSQQEQVLQLAERRLRDGIGTRLDVSRAEAPLPESHRQIDALDESIALTRNQLAALAGKGPGEGERLQRPTLDLQNMPGLPAQLPLELLGRRPDLVASRWQVAAQARGIEVAKAGFYPNVNLLGGIGSNATQGGVLDFLRYDKLTYNLGPALSLPVFDGGLRRGELGAAAAEYDLAVEQYNQTLVTALQQVADALVRIKSLHQQQALAAEAVAAAQKTCDLALLAQQRGLTGFDTVLETQPDLFQRQLQQQQVRAALLGAQADLLLALGGGVMPEAGGPSDAGLAPQAPRLRFLPKS</sequence>
<keyword evidence="7" id="KW-0998">Cell outer membrane</keyword>
<dbReference type="Gene3D" id="1.20.1600.10">
    <property type="entry name" value="Outer membrane efflux proteins (OEP)"/>
    <property type="match status" value="1"/>
</dbReference>
<dbReference type="Proteomes" id="UP000327179">
    <property type="component" value="Chromosome"/>
</dbReference>
<proteinExistence type="inferred from homology"/>
<evidence type="ECO:0000256" key="6">
    <source>
        <dbReference type="ARBA" id="ARBA00023139"/>
    </source>
</evidence>
<protein>
    <submittedName>
        <fullName evidence="11">Efflux transporter outer membrane subunit</fullName>
    </submittedName>
</protein>
<evidence type="ECO:0000256" key="7">
    <source>
        <dbReference type="ARBA" id="ARBA00023237"/>
    </source>
</evidence>
<evidence type="ECO:0000256" key="2">
    <source>
        <dbReference type="ARBA" id="ARBA00022452"/>
    </source>
</evidence>
<evidence type="ECO:0000256" key="8">
    <source>
        <dbReference type="ARBA" id="ARBA00023288"/>
    </source>
</evidence>
<reference evidence="11 12" key="1">
    <citation type="submission" date="2019-08" db="EMBL/GenBank/DDBJ databases">
        <title>Whole-genome Sequencing of e-waste polymer degrading bacterium Pseudomonas sp. strain PE08.</title>
        <authorList>
            <person name="Kirdat K."/>
            <person name="Debbarma P."/>
            <person name="Narawade N."/>
            <person name="Suyal D."/>
            <person name="Thorat V."/>
            <person name="Shouche Y."/>
            <person name="Goel R."/>
            <person name="Yadav A."/>
        </authorList>
    </citation>
    <scope>NUCLEOTIDE SEQUENCE [LARGE SCALE GENOMIC DNA]</scope>
    <source>
        <strain evidence="11 12">PE08</strain>
    </source>
</reference>
<comment type="function">
    <text evidence="9">Could be involved in resistance to puromycin, acriflavine and tetraphenylarsonium chloride.</text>
</comment>
<evidence type="ECO:0000256" key="9">
    <source>
        <dbReference type="ARBA" id="ARBA00037313"/>
    </source>
</evidence>
<keyword evidence="5 10" id="KW-0472">Membrane</keyword>
<keyword evidence="4" id="KW-0732">Signal</keyword>
<dbReference type="PANTHER" id="PTHR30203:SF20">
    <property type="entry name" value="MULTIDRUG RESISTANCE OUTER MEMBRANE PROTEIN MDTP-RELATED"/>
    <property type="match status" value="1"/>
</dbReference>
<dbReference type="Pfam" id="PF02321">
    <property type="entry name" value="OEP"/>
    <property type="match status" value="2"/>
</dbReference>
<evidence type="ECO:0000313" key="12">
    <source>
        <dbReference type="Proteomes" id="UP000327179"/>
    </source>
</evidence>
<name>A0A5J6QPR5_9GAMM</name>
<gene>
    <name evidence="11" type="ORF">FXN65_20485</name>
</gene>
<dbReference type="InterPro" id="IPR010131">
    <property type="entry name" value="MdtP/NodT-like"/>
</dbReference>
<keyword evidence="8 10" id="KW-0449">Lipoprotein</keyword>
<evidence type="ECO:0000256" key="4">
    <source>
        <dbReference type="ARBA" id="ARBA00022729"/>
    </source>
</evidence>
<dbReference type="GO" id="GO:0015562">
    <property type="term" value="F:efflux transmembrane transporter activity"/>
    <property type="evidence" value="ECO:0007669"/>
    <property type="project" value="InterPro"/>
</dbReference>
<keyword evidence="3 10" id="KW-0812">Transmembrane</keyword>
<evidence type="ECO:0000256" key="5">
    <source>
        <dbReference type="ARBA" id="ARBA00023136"/>
    </source>
</evidence>
<comment type="subcellular location">
    <subcellularLocation>
        <location evidence="10">Cell outer membrane</location>
        <topology evidence="10">Lipid-anchor</topology>
    </subcellularLocation>
</comment>
<dbReference type="PROSITE" id="PS51257">
    <property type="entry name" value="PROKAR_LIPOPROTEIN"/>
    <property type="match status" value="1"/>
</dbReference>
<dbReference type="PANTHER" id="PTHR30203">
    <property type="entry name" value="OUTER MEMBRANE CATION EFFLUX PROTEIN"/>
    <property type="match status" value="1"/>
</dbReference>